<feature type="transmembrane region" description="Helical" evidence="2">
    <location>
        <begin position="7"/>
        <end position="29"/>
    </location>
</feature>
<keyword evidence="4" id="KW-1185">Reference proteome</keyword>
<dbReference type="PROSITE" id="PS51257">
    <property type="entry name" value="PROKAR_LIPOPROTEIN"/>
    <property type="match status" value="1"/>
</dbReference>
<dbReference type="EMBL" id="JABBNB010000032">
    <property type="protein sequence ID" value="NMO04253.1"/>
    <property type="molecule type" value="Genomic_DNA"/>
</dbReference>
<protein>
    <submittedName>
        <fullName evidence="3">Uncharacterized protein</fullName>
    </submittedName>
</protein>
<feature type="compositionally biased region" description="Low complexity" evidence="1">
    <location>
        <begin position="50"/>
        <end position="85"/>
    </location>
</feature>
<evidence type="ECO:0000313" key="3">
    <source>
        <dbReference type="EMBL" id="NMO04253.1"/>
    </source>
</evidence>
<reference evidence="3 4" key="1">
    <citation type="submission" date="2020-04" db="EMBL/GenBank/DDBJ databases">
        <title>Gordonia sp. nov. TBRC 11910.</title>
        <authorList>
            <person name="Suriyachadkun C."/>
        </authorList>
    </citation>
    <scope>NUCLEOTIDE SEQUENCE [LARGE SCALE GENOMIC DNA]</scope>
    <source>
        <strain evidence="3 4">TBRC 11910</strain>
    </source>
</reference>
<evidence type="ECO:0000256" key="2">
    <source>
        <dbReference type="SAM" id="Phobius"/>
    </source>
</evidence>
<keyword evidence="2" id="KW-1133">Transmembrane helix</keyword>
<dbReference type="Proteomes" id="UP000550729">
    <property type="component" value="Unassembled WGS sequence"/>
</dbReference>
<dbReference type="AlphaFoldDB" id="A0A848L6E3"/>
<evidence type="ECO:0000256" key="1">
    <source>
        <dbReference type="SAM" id="MobiDB-lite"/>
    </source>
</evidence>
<evidence type="ECO:0000313" key="4">
    <source>
        <dbReference type="Proteomes" id="UP000550729"/>
    </source>
</evidence>
<dbReference type="RefSeq" id="WP_170196752.1">
    <property type="nucleotide sequence ID" value="NZ_JABBNB010000032.1"/>
</dbReference>
<comment type="caution">
    <text evidence="3">The sequence shown here is derived from an EMBL/GenBank/DDBJ whole genome shotgun (WGS) entry which is preliminary data.</text>
</comment>
<proteinExistence type="predicted"/>
<accession>A0A848L6E3</accession>
<sequence length="139" mass="14683">MRSQAPTAFIAVIITLAACAIAFLAYLMWNSKNDSSSAAPATTTIVSTTVATETVTESPSTVTVTSPSDGETPTTDTTTDDTTTTSRENNGSYAAPGEPCTSDEANDRVKVGRRTLVCTYQGEDASNQYQWEYASSSDN</sequence>
<name>A0A848L6E3_9ACTN</name>
<keyword evidence="2" id="KW-0812">Transmembrane</keyword>
<gene>
    <name evidence="3" type="ORF">HH308_23830</name>
</gene>
<keyword evidence="2" id="KW-0472">Membrane</keyword>
<organism evidence="3 4">
    <name type="scientific">Gordonia asplenii</name>
    <dbReference type="NCBI Taxonomy" id="2725283"/>
    <lineage>
        <taxon>Bacteria</taxon>
        <taxon>Bacillati</taxon>
        <taxon>Actinomycetota</taxon>
        <taxon>Actinomycetes</taxon>
        <taxon>Mycobacteriales</taxon>
        <taxon>Gordoniaceae</taxon>
        <taxon>Gordonia</taxon>
    </lineage>
</organism>
<feature type="region of interest" description="Disordered" evidence="1">
    <location>
        <begin position="50"/>
        <end position="108"/>
    </location>
</feature>